<name>A0A3A2ZCY5_9EURO</name>
<evidence type="ECO:0000256" key="1">
    <source>
        <dbReference type="SAM" id="SignalP"/>
    </source>
</evidence>
<comment type="caution">
    <text evidence="2">The sequence shown here is derived from an EMBL/GenBank/DDBJ whole genome shotgun (WGS) entry which is preliminary data.</text>
</comment>
<dbReference type="AlphaFoldDB" id="A0A3A2ZCY5"/>
<keyword evidence="1" id="KW-0732">Signal</keyword>
<proteinExistence type="predicted"/>
<gene>
    <name evidence="2" type="ORF">PHISCL_10449</name>
</gene>
<reference evidence="3" key="1">
    <citation type="submission" date="2017-02" db="EMBL/GenBank/DDBJ databases">
        <authorList>
            <person name="Tafer H."/>
            <person name="Lopandic K."/>
        </authorList>
    </citation>
    <scope>NUCLEOTIDE SEQUENCE [LARGE SCALE GENOMIC DNA]</scope>
    <source>
        <strain evidence="3">CBS 366.77</strain>
    </source>
</reference>
<accession>A0A3A2ZCY5</accession>
<evidence type="ECO:0000313" key="3">
    <source>
        <dbReference type="Proteomes" id="UP000266188"/>
    </source>
</evidence>
<feature type="signal peptide" evidence="1">
    <location>
        <begin position="1"/>
        <end position="17"/>
    </location>
</feature>
<organism evidence="2 3">
    <name type="scientific">Aspergillus sclerotialis</name>
    <dbReference type="NCBI Taxonomy" id="2070753"/>
    <lineage>
        <taxon>Eukaryota</taxon>
        <taxon>Fungi</taxon>
        <taxon>Dikarya</taxon>
        <taxon>Ascomycota</taxon>
        <taxon>Pezizomycotina</taxon>
        <taxon>Eurotiomycetes</taxon>
        <taxon>Eurotiomycetidae</taxon>
        <taxon>Eurotiales</taxon>
        <taxon>Aspergillaceae</taxon>
        <taxon>Aspergillus</taxon>
        <taxon>Aspergillus subgen. Polypaecilum</taxon>
    </lineage>
</organism>
<feature type="chain" id="PRO_5017242520" description="Secreted protein" evidence="1">
    <location>
        <begin position="18"/>
        <end position="92"/>
    </location>
</feature>
<keyword evidence="3" id="KW-1185">Reference proteome</keyword>
<dbReference type="EMBL" id="MVGC01001377">
    <property type="protein sequence ID" value="RJE17214.1"/>
    <property type="molecule type" value="Genomic_DNA"/>
</dbReference>
<evidence type="ECO:0008006" key="4">
    <source>
        <dbReference type="Google" id="ProtNLM"/>
    </source>
</evidence>
<protein>
    <recommendedName>
        <fullName evidence="4">Secreted protein</fullName>
    </recommendedName>
</protein>
<sequence>MGYICRLLWVLAIGAWGFSVGRSVLFETIDHVSGQLDIVVCKFANLGLVHAHDLFLFRGAKMQAPGMKLRTNKMMQLRTKEYAIPVTPSQSW</sequence>
<evidence type="ECO:0000313" key="2">
    <source>
        <dbReference type="EMBL" id="RJE17214.1"/>
    </source>
</evidence>
<dbReference type="Proteomes" id="UP000266188">
    <property type="component" value="Unassembled WGS sequence"/>
</dbReference>